<protein>
    <submittedName>
        <fullName evidence="1">Uncharacterized protein</fullName>
    </submittedName>
</protein>
<comment type="caution">
    <text evidence="1">The sequence shown here is derived from an EMBL/GenBank/DDBJ whole genome shotgun (WGS) entry which is preliminary data.</text>
</comment>
<evidence type="ECO:0000313" key="1">
    <source>
        <dbReference type="EMBL" id="PZD72674.1"/>
    </source>
</evidence>
<organism evidence="1 2">
    <name type="scientific">Acaryochloris thomasi RCC1774</name>
    <dbReference type="NCBI Taxonomy" id="1764569"/>
    <lineage>
        <taxon>Bacteria</taxon>
        <taxon>Bacillati</taxon>
        <taxon>Cyanobacteriota</taxon>
        <taxon>Cyanophyceae</taxon>
        <taxon>Acaryochloridales</taxon>
        <taxon>Acaryochloridaceae</taxon>
        <taxon>Acaryochloris</taxon>
        <taxon>Acaryochloris thomasi</taxon>
    </lineage>
</organism>
<dbReference type="AlphaFoldDB" id="A0A2W1JRK9"/>
<evidence type="ECO:0000313" key="2">
    <source>
        <dbReference type="Proteomes" id="UP000248857"/>
    </source>
</evidence>
<gene>
    <name evidence="1" type="ORF">C1752_03510</name>
</gene>
<dbReference type="Proteomes" id="UP000248857">
    <property type="component" value="Unassembled WGS sequence"/>
</dbReference>
<name>A0A2W1JRK9_9CYAN</name>
<reference evidence="1 2" key="1">
    <citation type="journal article" date="2018" name="Sci. Rep.">
        <title>A novel species of the marine cyanobacterium Acaryochloris with a unique pigment content and lifestyle.</title>
        <authorList>
            <person name="Partensky F."/>
            <person name="Six C."/>
            <person name="Ratin M."/>
            <person name="Garczarek L."/>
            <person name="Vaulot D."/>
            <person name="Probert I."/>
            <person name="Calteau A."/>
            <person name="Gourvil P."/>
            <person name="Marie D."/>
            <person name="Grebert T."/>
            <person name="Bouchier C."/>
            <person name="Le Panse S."/>
            <person name="Gachenot M."/>
            <person name="Rodriguez F."/>
            <person name="Garrido J.L."/>
        </authorList>
    </citation>
    <scope>NUCLEOTIDE SEQUENCE [LARGE SCALE GENOMIC DNA]</scope>
    <source>
        <strain evidence="1 2">RCC1774</strain>
    </source>
</reference>
<proteinExistence type="predicted"/>
<sequence length="29" mass="3245">MAKVPAKKKLNHFKAQAELALLMILHSRG</sequence>
<dbReference type="EMBL" id="PQWO01000009">
    <property type="protein sequence ID" value="PZD72674.1"/>
    <property type="molecule type" value="Genomic_DNA"/>
</dbReference>
<accession>A0A2W1JRK9</accession>
<keyword evidence="2" id="KW-1185">Reference proteome</keyword>